<evidence type="ECO:0000313" key="1">
    <source>
        <dbReference type="EMBL" id="WNZ25703.1"/>
    </source>
</evidence>
<sequence length="741" mass="79423">MAIKRRHFLAFLGAGAGSLALQPLMHQGRDQMTSLSLNGEVAFAQTGGVSFKPVRGPMPLPTDGLDRLKQLSDYSQYTVVDDVVLPEGYTYQVIAAWGDPVGDSRFGYNNDYLSFVETGPNEGYLTVNFEYISALPWTQTFQQVIGKALPFEAVTAALAAAGEDGLDVSALPDSDPLKAQIQAICKEALIDLGIGVISLRKEANGQWVRTNSAADRRITGISGLEDGRYLKATGPAVAVFRKTQGIGYIDNLGEQIIGTFNNCAGGTTPWGTVFSAEENFQNFVPEPVNADGTSMPPAKKMFSSNAEEIVGLGNAFGLAGNKYGWMVEVDPANPSDYGTKHTWLGRYRHEAVGVRAVAGKKLAFYSGCDRRGGHVYKFVSSGTVSNPTDKANSRLLADGMLYAAKFNPDGTGRWIPLQADTPVNPDLPSVHIGKMIPLPNPDRAAGGVVKVEDDATVTAFTQQFKTLGDLYQGTPEEMQGAILIDAHYAANAAGATCTARPEDTDVNANGSLFIAFTSASASSSDGSPDARVFKGPDGEAYEYGWIMRLDEDGNDPAAMTFKWEMFATGGEPMEGGLGFANPDNLEFDAKGNLWMVTDMSSDKHNKAIPSRIDAEGKPVSQSDLRGLFGNNSVWYLPTSGPNAGEAYLFGFGPMDSEMTGPFFSRDQKTLFLAAQHPGEVGGVRKDMASETRQYAMKTVDGQEFIQTREVPIGSNWPGKGANQPPKPAVVAIYRMDGGLLA</sequence>
<name>A0AA96WHN6_9CYAN</name>
<dbReference type="RefSeq" id="WP_316431866.1">
    <property type="nucleotide sequence ID" value="NZ_CP053586.1"/>
</dbReference>
<dbReference type="PROSITE" id="PS51318">
    <property type="entry name" value="TAT"/>
    <property type="match status" value="1"/>
</dbReference>
<organism evidence="1">
    <name type="scientific">Leptolyngbya sp. NK1-12</name>
    <dbReference type="NCBI Taxonomy" id="2547451"/>
    <lineage>
        <taxon>Bacteria</taxon>
        <taxon>Bacillati</taxon>
        <taxon>Cyanobacteriota</taxon>
        <taxon>Cyanophyceae</taxon>
        <taxon>Leptolyngbyales</taxon>
        <taxon>Leptolyngbyaceae</taxon>
        <taxon>Leptolyngbya group</taxon>
        <taxon>Leptolyngbya</taxon>
    </lineage>
</organism>
<proteinExistence type="predicted"/>
<accession>A0AA96WHN6</accession>
<dbReference type="AlphaFoldDB" id="A0AA96WHN6"/>
<dbReference type="InterPro" id="IPR008557">
    <property type="entry name" value="PhoX"/>
</dbReference>
<protein>
    <submittedName>
        <fullName evidence="1">DUF839 domain-containing protein</fullName>
    </submittedName>
</protein>
<gene>
    <name evidence="1" type="ORF">HJG54_24600</name>
</gene>
<dbReference type="InterPro" id="IPR006311">
    <property type="entry name" value="TAT_signal"/>
</dbReference>
<dbReference type="PANTHER" id="PTHR35399:SF2">
    <property type="entry name" value="DUF839 DOMAIN-CONTAINING PROTEIN"/>
    <property type="match status" value="1"/>
</dbReference>
<dbReference type="EMBL" id="CP053586">
    <property type="protein sequence ID" value="WNZ25703.1"/>
    <property type="molecule type" value="Genomic_DNA"/>
</dbReference>
<reference evidence="1" key="1">
    <citation type="submission" date="2020-05" db="EMBL/GenBank/DDBJ databases">
        <authorList>
            <person name="Zhu T."/>
            <person name="Keshari N."/>
            <person name="Lu X."/>
        </authorList>
    </citation>
    <scope>NUCLEOTIDE SEQUENCE</scope>
    <source>
        <strain evidence="1">NK1-12</strain>
    </source>
</reference>
<dbReference type="Pfam" id="PF05787">
    <property type="entry name" value="PhoX"/>
    <property type="match status" value="1"/>
</dbReference>
<dbReference type="PANTHER" id="PTHR35399">
    <property type="entry name" value="SLR8030 PROTEIN"/>
    <property type="match status" value="1"/>
</dbReference>